<protein>
    <recommendedName>
        <fullName evidence="5">AMP-binding enzyme C-terminal domain-containing protein</fullName>
    </recommendedName>
</protein>
<reference evidence="7" key="1">
    <citation type="journal article" date="2017" name="Nat. Commun.">
        <title>The asparagus genome sheds light on the origin and evolution of a young Y chromosome.</title>
        <authorList>
            <person name="Harkess A."/>
            <person name="Zhou J."/>
            <person name="Xu C."/>
            <person name="Bowers J.E."/>
            <person name="Van der Hulst R."/>
            <person name="Ayyampalayam S."/>
            <person name="Mercati F."/>
            <person name="Riccardi P."/>
            <person name="McKain M.R."/>
            <person name="Kakrana A."/>
            <person name="Tang H."/>
            <person name="Ray J."/>
            <person name="Groenendijk J."/>
            <person name="Arikit S."/>
            <person name="Mathioni S.M."/>
            <person name="Nakano M."/>
            <person name="Shan H."/>
            <person name="Telgmann-Rauber A."/>
            <person name="Kanno A."/>
            <person name="Yue Z."/>
            <person name="Chen H."/>
            <person name="Li W."/>
            <person name="Chen Y."/>
            <person name="Xu X."/>
            <person name="Zhang Y."/>
            <person name="Luo S."/>
            <person name="Chen H."/>
            <person name="Gao J."/>
            <person name="Mao Z."/>
            <person name="Pires J.C."/>
            <person name="Luo M."/>
            <person name="Kudrna D."/>
            <person name="Wing R.A."/>
            <person name="Meyers B.C."/>
            <person name="Yi K."/>
            <person name="Kong H."/>
            <person name="Lavrijsen P."/>
            <person name="Sunseri F."/>
            <person name="Falavigna A."/>
            <person name="Ye Y."/>
            <person name="Leebens-Mack J.H."/>
            <person name="Chen G."/>
        </authorList>
    </citation>
    <scope>NUCLEOTIDE SEQUENCE [LARGE SCALE GENOMIC DNA]</scope>
    <source>
        <strain evidence="7">cv. DH0086</strain>
    </source>
</reference>
<evidence type="ECO:0000313" key="6">
    <source>
        <dbReference type="EMBL" id="ONK79836.1"/>
    </source>
</evidence>
<name>A0A5P1FNE2_ASPOF</name>
<organism evidence="6 7">
    <name type="scientific">Asparagus officinalis</name>
    <name type="common">Garden asparagus</name>
    <dbReference type="NCBI Taxonomy" id="4686"/>
    <lineage>
        <taxon>Eukaryota</taxon>
        <taxon>Viridiplantae</taxon>
        <taxon>Streptophyta</taxon>
        <taxon>Embryophyta</taxon>
        <taxon>Tracheophyta</taxon>
        <taxon>Spermatophyta</taxon>
        <taxon>Magnoliopsida</taxon>
        <taxon>Liliopsida</taxon>
        <taxon>Asparagales</taxon>
        <taxon>Asparagaceae</taxon>
        <taxon>Asparagoideae</taxon>
        <taxon>Asparagus</taxon>
    </lineage>
</organism>
<evidence type="ECO:0000256" key="4">
    <source>
        <dbReference type="ARBA" id="ARBA00023098"/>
    </source>
</evidence>
<keyword evidence="2" id="KW-0436">Ligase</keyword>
<dbReference type="PANTHER" id="PTHR43859:SF4">
    <property type="entry name" value="BUTANOATE--COA LIGASE AAE1-RELATED"/>
    <property type="match status" value="1"/>
</dbReference>
<dbReference type="AlphaFoldDB" id="A0A5P1FNE2"/>
<keyword evidence="3" id="KW-0276">Fatty acid metabolism</keyword>
<dbReference type="InterPro" id="IPR025110">
    <property type="entry name" value="AMP-bd_C"/>
</dbReference>
<accession>A0A5P1FNE2</accession>
<evidence type="ECO:0000259" key="5">
    <source>
        <dbReference type="Pfam" id="PF13193"/>
    </source>
</evidence>
<proteinExistence type="inferred from homology"/>
<evidence type="ECO:0000313" key="7">
    <source>
        <dbReference type="Proteomes" id="UP000243459"/>
    </source>
</evidence>
<keyword evidence="4" id="KW-0443">Lipid metabolism</keyword>
<dbReference type="SUPFAM" id="SSF56801">
    <property type="entry name" value="Acetyl-CoA synthetase-like"/>
    <property type="match status" value="1"/>
</dbReference>
<evidence type="ECO:0000256" key="2">
    <source>
        <dbReference type="ARBA" id="ARBA00022598"/>
    </source>
</evidence>
<evidence type="ECO:0000256" key="1">
    <source>
        <dbReference type="ARBA" id="ARBA00006432"/>
    </source>
</evidence>
<evidence type="ECO:0000256" key="3">
    <source>
        <dbReference type="ARBA" id="ARBA00022832"/>
    </source>
</evidence>
<dbReference type="GO" id="GO:0006631">
    <property type="term" value="P:fatty acid metabolic process"/>
    <property type="evidence" value="ECO:0007669"/>
    <property type="project" value="UniProtKB-KW"/>
</dbReference>
<dbReference type="EMBL" id="CM007381">
    <property type="protein sequence ID" value="ONK79836.1"/>
    <property type="molecule type" value="Genomic_DNA"/>
</dbReference>
<comment type="similarity">
    <text evidence="1">Belongs to the ATP-dependent AMP-binding enzyme family.</text>
</comment>
<dbReference type="Gene3D" id="3.30.300.30">
    <property type="match status" value="1"/>
</dbReference>
<feature type="domain" description="AMP-binding enzyme C-terminal" evidence="5">
    <location>
        <begin position="39"/>
        <end position="115"/>
    </location>
</feature>
<dbReference type="GO" id="GO:0016874">
    <property type="term" value="F:ligase activity"/>
    <property type="evidence" value="ECO:0007669"/>
    <property type="project" value="UniProtKB-KW"/>
</dbReference>
<dbReference type="Pfam" id="PF13193">
    <property type="entry name" value="AMP-binding_C"/>
    <property type="match status" value="1"/>
</dbReference>
<dbReference type="Proteomes" id="UP000243459">
    <property type="component" value="Chromosome 1"/>
</dbReference>
<dbReference type="Gene3D" id="2.30.38.10">
    <property type="entry name" value="Luciferase, Domain 3"/>
    <property type="match status" value="1"/>
</dbReference>
<sequence>MGEVMSRGKTVISEYFKDREATDEALAGGWFRSGDLRLEVQSSIFGHHGVLEAAAVGRREAHYYCRETPCAFMKLKEGWKVSEDEIVKYRHDRLPRYMAPETVVFEEILKTSTRKVQKFVLSTEKMKAMGSVYRMNRSRL</sequence>
<dbReference type="InterPro" id="IPR045851">
    <property type="entry name" value="AMP-bd_C_sf"/>
</dbReference>
<dbReference type="Gramene" id="ONK79836">
    <property type="protein sequence ID" value="ONK79836"/>
    <property type="gene ID" value="A4U43_C01F10620"/>
</dbReference>
<dbReference type="PANTHER" id="PTHR43859">
    <property type="entry name" value="ACYL-ACTIVATING ENZYME"/>
    <property type="match status" value="1"/>
</dbReference>
<gene>
    <name evidence="6" type="ORF">A4U43_C01F10620</name>
</gene>
<keyword evidence="7" id="KW-1185">Reference proteome</keyword>